<dbReference type="GO" id="GO:0098609">
    <property type="term" value="P:cell-cell adhesion"/>
    <property type="evidence" value="ECO:0007669"/>
    <property type="project" value="TreeGrafter"/>
</dbReference>
<dbReference type="GO" id="GO:0005923">
    <property type="term" value="C:bicellular tight junction"/>
    <property type="evidence" value="ECO:0007669"/>
    <property type="project" value="TreeGrafter"/>
</dbReference>
<evidence type="ECO:0000259" key="4">
    <source>
        <dbReference type="PROSITE" id="PS50002"/>
    </source>
</evidence>
<feature type="region of interest" description="Disordered" evidence="3">
    <location>
        <begin position="281"/>
        <end position="363"/>
    </location>
</feature>
<dbReference type="PROSITE" id="PS50106">
    <property type="entry name" value="PDZ"/>
    <property type="match status" value="3"/>
</dbReference>
<feature type="domain" description="Guanylate kinase-like" evidence="5">
    <location>
        <begin position="645"/>
        <end position="745"/>
    </location>
</feature>
<dbReference type="Proteomes" id="UP001367676">
    <property type="component" value="Unassembled WGS sequence"/>
</dbReference>
<name>A0AAN9XYK9_9HEMI</name>
<feature type="region of interest" description="Disordered" evidence="3">
    <location>
        <begin position="1096"/>
        <end position="1136"/>
    </location>
</feature>
<dbReference type="SUPFAM" id="SSF50156">
    <property type="entry name" value="PDZ domain-like"/>
    <property type="match status" value="3"/>
</dbReference>
<dbReference type="Pfam" id="PF07653">
    <property type="entry name" value="SH3_2"/>
    <property type="match status" value="1"/>
</dbReference>
<dbReference type="FunFam" id="2.30.42.10:FF:000138">
    <property type="entry name" value="Uncharacterized protein, isoform C"/>
    <property type="match status" value="1"/>
</dbReference>
<dbReference type="Pfam" id="PF00595">
    <property type="entry name" value="PDZ"/>
    <property type="match status" value="3"/>
</dbReference>
<gene>
    <name evidence="7" type="ORF">V9T40_011628</name>
</gene>
<evidence type="ECO:0000259" key="5">
    <source>
        <dbReference type="PROSITE" id="PS50052"/>
    </source>
</evidence>
<feature type="domain" description="PDZ" evidence="6">
    <location>
        <begin position="381"/>
        <end position="454"/>
    </location>
</feature>
<dbReference type="InterPro" id="IPR008145">
    <property type="entry name" value="GK/Ca_channel_bsu"/>
</dbReference>
<dbReference type="GO" id="GO:0045216">
    <property type="term" value="P:cell-cell junction organization"/>
    <property type="evidence" value="ECO:0007669"/>
    <property type="project" value="TreeGrafter"/>
</dbReference>
<dbReference type="CDD" id="cd06728">
    <property type="entry name" value="PDZ2_ZO1-like_ds"/>
    <property type="match status" value="1"/>
</dbReference>
<feature type="compositionally biased region" description="Low complexity" evidence="3">
    <location>
        <begin position="298"/>
        <end position="313"/>
    </location>
</feature>
<dbReference type="PROSITE" id="PS50052">
    <property type="entry name" value="GUANYLATE_KINASE_2"/>
    <property type="match status" value="1"/>
</dbReference>
<dbReference type="SUPFAM" id="SSF52540">
    <property type="entry name" value="P-loop containing nucleoside triphosphate hydrolases"/>
    <property type="match status" value="1"/>
</dbReference>
<dbReference type="AlphaFoldDB" id="A0AAN9XYK9"/>
<dbReference type="PANTHER" id="PTHR13865:SF28">
    <property type="entry name" value="POLYCHAETOID, ISOFORM O"/>
    <property type="match status" value="1"/>
</dbReference>
<dbReference type="InterPro" id="IPR036034">
    <property type="entry name" value="PDZ_sf"/>
</dbReference>
<evidence type="ECO:0000259" key="6">
    <source>
        <dbReference type="PROSITE" id="PS50106"/>
    </source>
</evidence>
<feature type="compositionally biased region" description="Polar residues" evidence="3">
    <location>
        <begin position="996"/>
        <end position="1005"/>
    </location>
</feature>
<evidence type="ECO:0000313" key="7">
    <source>
        <dbReference type="EMBL" id="KAK7574437.1"/>
    </source>
</evidence>
<keyword evidence="1 2" id="KW-0728">SH3 domain</keyword>
<feature type="domain" description="PDZ" evidence="6">
    <location>
        <begin position="28"/>
        <end position="115"/>
    </location>
</feature>
<dbReference type="InterPro" id="IPR001452">
    <property type="entry name" value="SH3_domain"/>
</dbReference>
<proteinExistence type="predicted"/>
<dbReference type="InterPro" id="IPR001478">
    <property type="entry name" value="PDZ"/>
</dbReference>
<sequence length="1200" mass="135170">MSQHLELTFCICLHLLQGGERVVWEFQQVTLNRVPGYGFGIAVSGGRDNPHFANGDPSIAVSDVIKSGPAEGKLMVNDRITSANGISLENVDYGKAVQVLRDSGNSVTLSVRRRLLLPSQEPHILRVQLNKSRKKDDFGITLGNRIYVKEYTNSKLETNAGPTLQEGDVILKINNQPADNLSLKEARKIIDSSKEKLHLTVRREARSSPYSIYSTTNQPKAEGNYMDMLNGNLYGASQNLYVQPPTRQHNSLDSEKSNLMPRMGRSRNPLLDVSLTQLDRPASPLNRNLNHSHESIGNLPSINHSHSLSHNINQENHDSITSHHNHLRSRSVVEDHQEPPRPPPPRPEDYYGISKPVQEEDSNVHRQKYPIEDPRFVAFQKEGSVGIRLIGGNEVGIFVTAVQPGSPASIQGLQPADKILKANDLDMKGVTREEAVLFLLNVQDQVHLIVQNRREEYEQVLANHLGDSFHIKAHFDYDQPSKGEMSFRKGDIFHVTDTLLNNVVGSWQVYRIGRNNQEVQKGIIPNKARAEELATAQFNATKKEMSTTESRISFFKRKRSNHRRSKSLSKDHWDDVVFGDSISKFPAYERVILKHPGFIRPVVLFGPIADIAREKLQKDFPDKFSAPQLENPLEGVSKKASGIIRLSAIRDIMDRGKHALLDITPNAVDRLNYAQFYPIVILLRAESKQVIKDLRANVAKSAHKSSRKLFEQSQKLEKVWSHVFCGSVTLSGPDSWYRKLRELIEKYQSSPVWISESKPDEALSDDFLFPMTSLRLSYASSPESDLEQSSGLLNLSSSSLPPRLVKCSSDPSIATQDDNTVPSYNPPPPYTPALFKQATFELNQKIRLQNDKYGYMTATVTSSTDEVNIADGTPPDLPPRIDRTSKPVCAVAGRTAQERLFGNTLPKEQADPPNYINATNHHRLQNMTSLERHNSSATSITNANNNKTQNSYDSVSSYDSYNQRSLSNILDDLKPYNDRERIQNRDRAIHDPYRFTRSTQQPIKHSNSDVHTKPSKASDYPLYRPPGLVEYATNKPIPPKASQSFKPTPPPKPKNYRPPTHHAQQASQPYFQHTNYKEMNGFQHAKSYSIADTTSNSYSTHIPNGTTSSPSSKYSVDNSDSNGFDSGHGSSLDRSTYDRRTALSSNSSQYYYNVGPSNKHQRELSGLDLTHREQRGSAFELYKKPNDHRNLHYHVEHSIR</sequence>
<evidence type="ECO:0008006" key="9">
    <source>
        <dbReference type="Google" id="ProtNLM"/>
    </source>
</evidence>
<feature type="region of interest" description="Disordered" evidence="3">
    <location>
        <begin position="931"/>
        <end position="959"/>
    </location>
</feature>
<dbReference type="Pfam" id="PF00625">
    <property type="entry name" value="Guanylate_kin"/>
    <property type="match status" value="1"/>
</dbReference>
<protein>
    <recommendedName>
        <fullName evidence="9">Tight junction protein ZO-1</fullName>
    </recommendedName>
</protein>
<reference evidence="7 8" key="1">
    <citation type="submission" date="2024-03" db="EMBL/GenBank/DDBJ databases">
        <title>Adaptation during the transition from Ophiocordyceps entomopathogen to insect associate is accompanied by gene loss and intensified selection.</title>
        <authorList>
            <person name="Ward C.M."/>
            <person name="Onetto C.A."/>
            <person name="Borneman A.R."/>
        </authorList>
    </citation>
    <scope>NUCLEOTIDE SEQUENCE [LARGE SCALE GENOMIC DNA]</scope>
    <source>
        <strain evidence="7">AWRI1</strain>
        <tissue evidence="7">Single Adult Female</tissue>
    </source>
</reference>
<dbReference type="InterPro" id="IPR036028">
    <property type="entry name" value="SH3-like_dom_sf"/>
</dbReference>
<dbReference type="InterPro" id="IPR027417">
    <property type="entry name" value="P-loop_NTPase"/>
</dbReference>
<feature type="compositionally biased region" description="Polar residues" evidence="3">
    <location>
        <begin position="1096"/>
        <end position="1134"/>
    </location>
</feature>
<dbReference type="PROSITE" id="PS50002">
    <property type="entry name" value="SH3"/>
    <property type="match status" value="1"/>
</dbReference>
<dbReference type="CDD" id="cd06727">
    <property type="entry name" value="PDZ1_ZO1-like"/>
    <property type="match status" value="1"/>
</dbReference>
<feature type="region of interest" description="Disordered" evidence="3">
    <location>
        <begin position="244"/>
        <end position="269"/>
    </location>
</feature>
<dbReference type="GO" id="GO:0050839">
    <property type="term" value="F:cell adhesion molecule binding"/>
    <property type="evidence" value="ECO:0007669"/>
    <property type="project" value="TreeGrafter"/>
</dbReference>
<feature type="domain" description="PDZ" evidence="6">
    <location>
        <begin position="126"/>
        <end position="205"/>
    </location>
</feature>
<comment type="caution">
    <text evidence="7">The sequence shown here is derived from an EMBL/GenBank/DDBJ whole genome shotgun (WGS) entry which is preliminary data.</text>
</comment>
<dbReference type="CDD" id="cd11859">
    <property type="entry name" value="SH3_ZO"/>
    <property type="match status" value="1"/>
</dbReference>
<accession>A0AAN9XYK9</accession>
<dbReference type="SMART" id="SM00228">
    <property type="entry name" value="PDZ"/>
    <property type="match status" value="3"/>
</dbReference>
<dbReference type="SMART" id="SM00326">
    <property type="entry name" value="SH3"/>
    <property type="match status" value="1"/>
</dbReference>
<evidence type="ECO:0000256" key="1">
    <source>
        <dbReference type="ARBA" id="ARBA00022443"/>
    </source>
</evidence>
<evidence type="ECO:0000313" key="8">
    <source>
        <dbReference type="Proteomes" id="UP001367676"/>
    </source>
</evidence>
<evidence type="ECO:0000256" key="3">
    <source>
        <dbReference type="SAM" id="MobiDB-lite"/>
    </source>
</evidence>
<feature type="region of interest" description="Disordered" evidence="3">
    <location>
        <begin position="995"/>
        <end position="1066"/>
    </location>
</feature>
<dbReference type="CDD" id="cd06729">
    <property type="entry name" value="PDZ3_ZO1-like_domain"/>
    <property type="match status" value="1"/>
</dbReference>
<feature type="domain" description="SH3" evidence="4">
    <location>
        <begin position="466"/>
        <end position="534"/>
    </location>
</feature>
<dbReference type="FunFam" id="2.30.42.10:FF:000029">
    <property type="entry name" value="tight junction protein ZO-1 isoform X1"/>
    <property type="match status" value="1"/>
</dbReference>
<dbReference type="Gene3D" id="2.30.30.40">
    <property type="entry name" value="SH3 Domains"/>
    <property type="match status" value="1"/>
</dbReference>
<dbReference type="PANTHER" id="PTHR13865">
    <property type="entry name" value="TIGHT JUNCTION PROTEIN"/>
    <property type="match status" value="1"/>
</dbReference>
<evidence type="ECO:0000256" key="2">
    <source>
        <dbReference type="PROSITE-ProRule" id="PRU00192"/>
    </source>
</evidence>
<dbReference type="SMART" id="SM00072">
    <property type="entry name" value="GuKc"/>
    <property type="match status" value="1"/>
</dbReference>
<dbReference type="Gene3D" id="2.30.42.10">
    <property type="match status" value="3"/>
</dbReference>
<dbReference type="InterPro" id="IPR008144">
    <property type="entry name" value="Guanylate_kin-like_dom"/>
</dbReference>
<dbReference type="EMBL" id="JBBCAQ010000037">
    <property type="protein sequence ID" value="KAK7574437.1"/>
    <property type="molecule type" value="Genomic_DNA"/>
</dbReference>
<dbReference type="SUPFAM" id="SSF50044">
    <property type="entry name" value="SH3-domain"/>
    <property type="match status" value="1"/>
</dbReference>
<dbReference type="Gene3D" id="3.40.50.300">
    <property type="entry name" value="P-loop containing nucleotide triphosphate hydrolases"/>
    <property type="match status" value="1"/>
</dbReference>
<dbReference type="GO" id="GO:0005886">
    <property type="term" value="C:plasma membrane"/>
    <property type="evidence" value="ECO:0007669"/>
    <property type="project" value="TreeGrafter"/>
</dbReference>
<dbReference type="GO" id="GO:0150105">
    <property type="term" value="P:protein localization to cell-cell junction"/>
    <property type="evidence" value="ECO:0007669"/>
    <property type="project" value="TreeGrafter"/>
</dbReference>
<feature type="compositionally biased region" description="Low complexity" evidence="3">
    <location>
        <begin position="935"/>
        <end position="959"/>
    </location>
</feature>
<organism evidence="7 8">
    <name type="scientific">Parthenolecanium corni</name>
    <dbReference type="NCBI Taxonomy" id="536013"/>
    <lineage>
        <taxon>Eukaryota</taxon>
        <taxon>Metazoa</taxon>
        <taxon>Ecdysozoa</taxon>
        <taxon>Arthropoda</taxon>
        <taxon>Hexapoda</taxon>
        <taxon>Insecta</taxon>
        <taxon>Pterygota</taxon>
        <taxon>Neoptera</taxon>
        <taxon>Paraneoptera</taxon>
        <taxon>Hemiptera</taxon>
        <taxon>Sternorrhyncha</taxon>
        <taxon>Coccoidea</taxon>
        <taxon>Coccidae</taxon>
        <taxon>Parthenolecanium</taxon>
    </lineage>
</organism>
<keyword evidence="8" id="KW-1185">Reference proteome</keyword>